<evidence type="ECO:0000313" key="2">
    <source>
        <dbReference type="EMBL" id="GMM38583.1"/>
    </source>
</evidence>
<dbReference type="RefSeq" id="XP_064855578.1">
    <property type="nucleotide sequence ID" value="XM_064999506.1"/>
</dbReference>
<comment type="caution">
    <text evidence="2">The sequence shown here is derived from an EMBL/GenBank/DDBJ whole genome shotgun (WGS) entry which is preliminary data.</text>
</comment>
<accession>A0AAV5QUI1</accession>
<gene>
    <name evidence="2" type="ORF">DASC09_059220</name>
</gene>
<proteinExistence type="predicted"/>
<dbReference type="Proteomes" id="UP001360560">
    <property type="component" value="Unassembled WGS sequence"/>
</dbReference>
<dbReference type="EMBL" id="BTFZ01000020">
    <property type="protein sequence ID" value="GMM38583.1"/>
    <property type="molecule type" value="Genomic_DNA"/>
</dbReference>
<evidence type="ECO:0000313" key="3">
    <source>
        <dbReference type="Proteomes" id="UP001360560"/>
    </source>
</evidence>
<dbReference type="GeneID" id="90076571"/>
<evidence type="ECO:0000256" key="1">
    <source>
        <dbReference type="SAM" id="Phobius"/>
    </source>
</evidence>
<organism evidence="2 3">
    <name type="scientific">Saccharomycopsis crataegensis</name>
    <dbReference type="NCBI Taxonomy" id="43959"/>
    <lineage>
        <taxon>Eukaryota</taxon>
        <taxon>Fungi</taxon>
        <taxon>Dikarya</taxon>
        <taxon>Ascomycota</taxon>
        <taxon>Saccharomycotina</taxon>
        <taxon>Saccharomycetes</taxon>
        <taxon>Saccharomycopsidaceae</taxon>
        <taxon>Saccharomycopsis</taxon>
    </lineage>
</organism>
<keyword evidence="1" id="KW-0812">Transmembrane</keyword>
<keyword evidence="1" id="KW-1133">Transmembrane helix</keyword>
<name>A0AAV5QUI1_9ASCO</name>
<feature type="transmembrane region" description="Helical" evidence="1">
    <location>
        <begin position="80"/>
        <end position="97"/>
    </location>
</feature>
<dbReference type="AlphaFoldDB" id="A0AAV5QUI1"/>
<reference evidence="2 3" key="1">
    <citation type="journal article" date="2023" name="Elife">
        <title>Identification of key yeast species and microbe-microbe interactions impacting larval growth of Drosophila in the wild.</title>
        <authorList>
            <person name="Mure A."/>
            <person name="Sugiura Y."/>
            <person name="Maeda R."/>
            <person name="Honda K."/>
            <person name="Sakurai N."/>
            <person name="Takahashi Y."/>
            <person name="Watada M."/>
            <person name="Katoh T."/>
            <person name="Gotoh A."/>
            <person name="Gotoh Y."/>
            <person name="Taniguchi I."/>
            <person name="Nakamura K."/>
            <person name="Hayashi T."/>
            <person name="Katayama T."/>
            <person name="Uemura T."/>
            <person name="Hattori Y."/>
        </authorList>
    </citation>
    <scope>NUCLEOTIDE SEQUENCE [LARGE SCALE GENOMIC DNA]</scope>
    <source>
        <strain evidence="2 3">SC-9</strain>
    </source>
</reference>
<sequence length="374" mass="43164">MWLWKCKFKRFPGISIAKSSLLCPRRQAMICLTTLGKRGLTDDALKRAVLQSIQSKYPNRSIGNPEIHFGRKKSHALRNLGILLASGLVSISGYVYYKVLYLGETVSIPLKIEFLSQNSYVINHQMLNGKNANNAKDDRASSLNDLVILVDRNNRTKTKTVDLGLLESLIDYYLIEELTRNQYIQDNFKLPINLEEFKFSKNQFTLQLFYNDDAGDDTTGVIGKEHHHHEKKSWLKRCVDAQILKVSFLEIKIDETLNKTVLGLTYEWKDVYKRMDLRNTRIFGFVNSLFDLAKSGMESPTDELISVDDENDFAYRKNKYSNIVIVGSVGLVGNNLDEKYRLQFKCYYDDEHRYQLKISTASLIDVNNNVINLW</sequence>
<keyword evidence="3" id="KW-1185">Reference proteome</keyword>
<keyword evidence="1" id="KW-0472">Membrane</keyword>
<protein>
    <submittedName>
        <fullName evidence="2">Uncharacterized protein</fullName>
    </submittedName>
</protein>